<keyword evidence="2 3" id="KW-0378">Hydrolase</keyword>
<evidence type="ECO:0000256" key="3">
    <source>
        <dbReference type="RuleBase" id="RU003476"/>
    </source>
</evidence>
<dbReference type="EC" id="3.-.-.-" evidence="5"/>
<comment type="similarity">
    <text evidence="1 3">Belongs to the Nudix hydrolase family.</text>
</comment>
<dbReference type="CDD" id="cd02883">
    <property type="entry name" value="NUDIX_Hydrolase"/>
    <property type="match status" value="1"/>
</dbReference>
<proteinExistence type="inferred from homology"/>
<keyword evidence="6" id="KW-1185">Reference proteome</keyword>
<dbReference type="PROSITE" id="PS51462">
    <property type="entry name" value="NUDIX"/>
    <property type="match status" value="1"/>
</dbReference>
<dbReference type="InterPro" id="IPR015797">
    <property type="entry name" value="NUDIX_hydrolase-like_dom_sf"/>
</dbReference>
<dbReference type="PANTHER" id="PTHR43736">
    <property type="entry name" value="ADP-RIBOSE PYROPHOSPHATASE"/>
    <property type="match status" value="1"/>
</dbReference>
<dbReference type="EMBL" id="OMOH01000005">
    <property type="protein sequence ID" value="SPF68563.1"/>
    <property type="molecule type" value="Genomic_DNA"/>
</dbReference>
<reference evidence="6" key="1">
    <citation type="submission" date="2018-02" db="EMBL/GenBank/DDBJ databases">
        <authorList>
            <person name="Hornung B."/>
        </authorList>
    </citation>
    <scope>NUCLEOTIDE SEQUENCE [LARGE SCALE GENOMIC DNA]</scope>
</reference>
<dbReference type="Proteomes" id="UP000265962">
    <property type="component" value="Unassembled WGS sequence"/>
</dbReference>
<gene>
    <name evidence="5" type="ORF">PROPJV5_1545</name>
</gene>
<dbReference type="Gene3D" id="3.90.79.10">
    <property type="entry name" value="Nucleoside Triphosphate Pyrophosphohydrolase"/>
    <property type="match status" value="1"/>
</dbReference>
<dbReference type="SUPFAM" id="SSF55811">
    <property type="entry name" value="Nudix"/>
    <property type="match status" value="1"/>
</dbReference>
<protein>
    <submittedName>
        <fullName evidence="5">NUDIX hydrolase domain</fullName>
        <ecNumber evidence="5">3.-.-.-</ecNumber>
    </submittedName>
</protein>
<dbReference type="PANTHER" id="PTHR43736:SF2">
    <property type="entry name" value="MUTT_NUDIX FAMILY PROTEIN"/>
    <property type="match status" value="1"/>
</dbReference>
<accession>A0A375I162</accession>
<evidence type="ECO:0000313" key="5">
    <source>
        <dbReference type="EMBL" id="SPF68563.1"/>
    </source>
</evidence>
<dbReference type="PRINTS" id="PR00502">
    <property type="entry name" value="NUDIXFAMILY"/>
</dbReference>
<organism evidence="5 6">
    <name type="scientific">Propionibacterium ruminifibrarum</name>
    <dbReference type="NCBI Taxonomy" id="1962131"/>
    <lineage>
        <taxon>Bacteria</taxon>
        <taxon>Bacillati</taxon>
        <taxon>Actinomycetota</taxon>
        <taxon>Actinomycetes</taxon>
        <taxon>Propionibacteriales</taxon>
        <taxon>Propionibacteriaceae</taxon>
        <taxon>Propionibacterium</taxon>
    </lineage>
</organism>
<evidence type="ECO:0000259" key="4">
    <source>
        <dbReference type="PROSITE" id="PS51462"/>
    </source>
</evidence>
<name>A0A375I162_9ACTN</name>
<dbReference type="Pfam" id="PF00293">
    <property type="entry name" value="NUDIX"/>
    <property type="match status" value="1"/>
</dbReference>
<dbReference type="AlphaFoldDB" id="A0A375I162"/>
<sequence length="238" mass="26121">MVRIVGVHHLVEGPVVDVTVGHGQDPRLLLWSKGWTISDWMSASGSDDGIVMTARVAQRYAGSRMPRRHAHRVHAEPVRADVEPVPHQRVAAYAIVRSAMGVLGTICSRRTAVPGRWQLPGGGVEPGETPSQAVIREVLEETGQHVRILRVVDLQSDHWIGTSPAGVLEDFQALRIIYTAICSDPTVPRVLDVGGTTESARWIPDHHWRSLPWTSGARSALDKHLGTIPGNHLSDDRR</sequence>
<dbReference type="InterPro" id="IPR020084">
    <property type="entry name" value="NUDIX_hydrolase_CS"/>
</dbReference>
<dbReference type="InterPro" id="IPR000086">
    <property type="entry name" value="NUDIX_hydrolase_dom"/>
</dbReference>
<dbReference type="PROSITE" id="PS00893">
    <property type="entry name" value="NUDIX_BOX"/>
    <property type="match status" value="1"/>
</dbReference>
<feature type="domain" description="Nudix hydrolase" evidence="4">
    <location>
        <begin position="86"/>
        <end position="225"/>
    </location>
</feature>
<evidence type="ECO:0000256" key="1">
    <source>
        <dbReference type="ARBA" id="ARBA00005582"/>
    </source>
</evidence>
<dbReference type="GO" id="GO:0016787">
    <property type="term" value="F:hydrolase activity"/>
    <property type="evidence" value="ECO:0007669"/>
    <property type="project" value="UniProtKB-KW"/>
</dbReference>
<dbReference type="InterPro" id="IPR020476">
    <property type="entry name" value="Nudix_hydrolase"/>
</dbReference>
<evidence type="ECO:0000313" key="6">
    <source>
        <dbReference type="Proteomes" id="UP000265962"/>
    </source>
</evidence>
<evidence type="ECO:0000256" key="2">
    <source>
        <dbReference type="ARBA" id="ARBA00022801"/>
    </source>
</evidence>